<protein>
    <recommendedName>
        <fullName evidence="5">L-rhamnose mutarotase</fullName>
        <ecNumber evidence="5">5.1.3.32</ecNumber>
    </recommendedName>
</protein>
<dbReference type="RefSeq" id="WP_135483198.1">
    <property type="nucleotide sequence ID" value="NZ_SRMF01000003.1"/>
</dbReference>
<dbReference type="GO" id="GO:0005737">
    <property type="term" value="C:cytoplasm"/>
    <property type="evidence" value="ECO:0007669"/>
    <property type="project" value="InterPro"/>
</dbReference>
<dbReference type="AlphaFoldDB" id="A0A4Z0W908"/>
<dbReference type="NCBIfam" id="TIGR02625">
    <property type="entry name" value="YiiL_rotase"/>
    <property type="match status" value="1"/>
</dbReference>
<evidence type="ECO:0000313" key="6">
    <source>
        <dbReference type="EMBL" id="TGG93489.1"/>
    </source>
</evidence>
<sequence length="104" mass="12564">MIHASVMQLHPGQETEYRRRHDELWPELRAHLKACGIRNYHIFLHPETLQLFACFETEDELDEQRLKTAAVMQRWWDYMADIMDTRKESTEPEATQLREVFHLP</sequence>
<organism evidence="6 7">
    <name type="scientific">Natronospirillum operosum</name>
    <dbReference type="NCBI Taxonomy" id="2759953"/>
    <lineage>
        <taxon>Bacteria</taxon>
        <taxon>Pseudomonadati</taxon>
        <taxon>Pseudomonadota</taxon>
        <taxon>Gammaproteobacteria</taxon>
        <taxon>Oceanospirillales</taxon>
        <taxon>Natronospirillaceae</taxon>
        <taxon>Natronospirillum</taxon>
    </lineage>
</organism>
<keyword evidence="3" id="KW-0119">Carbohydrate metabolism</keyword>
<dbReference type="GO" id="GO:0062192">
    <property type="term" value="F:L-rhamnose mutarotase activity"/>
    <property type="evidence" value="ECO:0007669"/>
    <property type="project" value="UniProtKB-UniRule"/>
</dbReference>
<dbReference type="InterPro" id="IPR013448">
    <property type="entry name" value="L-rhamnose_mutarotase"/>
</dbReference>
<dbReference type="OrthoDB" id="9799608at2"/>
<name>A0A4Z0W908_9GAMM</name>
<reference evidence="6 7" key="1">
    <citation type="submission" date="2019-04" db="EMBL/GenBank/DDBJ databases">
        <title>Natronospirillum operosus gen. nov., sp. nov., a haloalkaliphilic satellite isolated from decaying biomass of laboratory culture of cyanobacterium Geitlerinema sp. and proposal of Natronospirillaceae fam. nov. and Saccharospirillaceae fam. nov.</title>
        <authorList>
            <person name="Kevbrin V."/>
            <person name="Boltyanskaya Y."/>
            <person name="Koziaeva V."/>
            <person name="Grouzdev D.S."/>
            <person name="Park M."/>
            <person name="Cho J."/>
        </authorList>
    </citation>
    <scope>NUCLEOTIDE SEQUENCE [LARGE SCALE GENOMIC DNA]</scope>
    <source>
        <strain evidence="6 7">G-116</strain>
    </source>
</reference>
<accession>A0A4Z0W908</accession>
<keyword evidence="1" id="KW-0963">Cytoplasm</keyword>
<dbReference type="GO" id="GO:0019301">
    <property type="term" value="P:rhamnose catabolic process"/>
    <property type="evidence" value="ECO:0007669"/>
    <property type="project" value="UniProtKB-UniRule"/>
</dbReference>
<evidence type="ECO:0000313" key="7">
    <source>
        <dbReference type="Proteomes" id="UP000297475"/>
    </source>
</evidence>
<comment type="caution">
    <text evidence="6">The sequence shown here is derived from an EMBL/GenBank/DDBJ whole genome shotgun (WGS) entry which is preliminary data.</text>
</comment>
<keyword evidence="2 6" id="KW-0413">Isomerase</keyword>
<dbReference type="Gene3D" id="3.30.70.100">
    <property type="match status" value="1"/>
</dbReference>
<evidence type="ECO:0000256" key="5">
    <source>
        <dbReference type="NCBIfam" id="TIGR02625"/>
    </source>
</evidence>
<evidence type="ECO:0000256" key="4">
    <source>
        <dbReference type="ARBA" id="ARBA00023308"/>
    </source>
</evidence>
<gene>
    <name evidence="6" type="primary">rhaM</name>
    <name evidence="6" type="ORF">E4656_10610</name>
</gene>
<dbReference type="InterPro" id="IPR011008">
    <property type="entry name" value="Dimeric_a/b-barrel"/>
</dbReference>
<dbReference type="EC" id="5.1.3.32" evidence="5"/>
<dbReference type="SUPFAM" id="SSF54909">
    <property type="entry name" value="Dimeric alpha+beta barrel"/>
    <property type="match status" value="1"/>
</dbReference>
<keyword evidence="7" id="KW-1185">Reference proteome</keyword>
<evidence type="ECO:0000256" key="1">
    <source>
        <dbReference type="ARBA" id="ARBA00022490"/>
    </source>
</evidence>
<keyword evidence="4" id="KW-0684">Rhamnose metabolism</keyword>
<dbReference type="InterPro" id="IPR008000">
    <property type="entry name" value="Rham/fucose_mutarotase"/>
</dbReference>
<dbReference type="PANTHER" id="PTHR34389">
    <property type="entry name" value="L-RHAMNOSE MUTAROTASE"/>
    <property type="match status" value="1"/>
</dbReference>
<evidence type="ECO:0000256" key="2">
    <source>
        <dbReference type="ARBA" id="ARBA00023235"/>
    </source>
</evidence>
<dbReference type="Proteomes" id="UP000297475">
    <property type="component" value="Unassembled WGS sequence"/>
</dbReference>
<evidence type="ECO:0000256" key="3">
    <source>
        <dbReference type="ARBA" id="ARBA00023277"/>
    </source>
</evidence>
<dbReference type="PANTHER" id="PTHR34389:SF2">
    <property type="entry name" value="L-RHAMNOSE MUTAROTASE"/>
    <property type="match status" value="1"/>
</dbReference>
<dbReference type="Pfam" id="PF05336">
    <property type="entry name" value="rhaM"/>
    <property type="match status" value="1"/>
</dbReference>
<dbReference type="EMBL" id="SRMF01000003">
    <property type="protein sequence ID" value="TGG93489.1"/>
    <property type="molecule type" value="Genomic_DNA"/>
</dbReference>
<proteinExistence type="predicted"/>